<dbReference type="InterPro" id="IPR017969">
    <property type="entry name" value="Heavy-metal-associated_CS"/>
</dbReference>
<accession>A0A7W6IQR2</accession>
<dbReference type="GO" id="GO:0046872">
    <property type="term" value="F:metal ion binding"/>
    <property type="evidence" value="ECO:0007669"/>
    <property type="project" value="UniProtKB-KW"/>
</dbReference>
<dbReference type="InterPro" id="IPR036163">
    <property type="entry name" value="HMA_dom_sf"/>
</dbReference>
<proteinExistence type="predicted"/>
<evidence type="ECO:0000256" key="1">
    <source>
        <dbReference type="ARBA" id="ARBA00022723"/>
    </source>
</evidence>
<comment type="caution">
    <text evidence="3">The sequence shown here is derived from an EMBL/GenBank/DDBJ whole genome shotgun (WGS) entry which is preliminary data.</text>
</comment>
<dbReference type="RefSeq" id="WP_183312793.1">
    <property type="nucleotide sequence ID" value="NZ_JACIEW010000021.1"/>
</dbReference>
<sequence length="66" mass="6953">MYNFTVSDMTCGHCASTIEKAVKSTDPACEIKIDVAARTVQVETARSVQDIADAIKLAGYTGTLAA</sequence>
<protein>
    <submittedName>
        <fullName evidence="3">Copper chaperone</fullName>
    </submittedName>
</protein>
<dbReference type="Proteomes" id="UP000547011">
    <property type="component" value="Unassembled WGS sequence"/>
</dbReference>
<dbReference type="AlphaFoldDB" id="A0A7W6IQR2"/>
<gene>
    <name evidence="3" type="ORF">GGR20_003736</name>
</gene>
<evidence type="ECO:0000259" key="2">
    <source>
        <dbReference type="PROSITE" id="PS50846"/>
    </source>
</evidence>
<dbReference type="PROSITE" id="PS01047">
    <property type="entry name" value="HMA_1"/>
    <property type="match status" value="1"/>
</dbReference>
<dbReference type="SUPFAM" id="SSF55008">
    <property type="entry name" value="HMA, heavy metal-associated domain"/>
    <property type="match status" value="1"/>
</dbReference>
<feature type="domain" description="HMA" evidence="2">
    <location>
        <begin position="1"/>
        <end position="63"/>
    </location>
</feature>
<reference evidence="3 4" key="1">
    <citation type="submission" date="2020-08" db="EMBL/GenBank/DDBJ databases">
        <title>Genomic Encyclopedia of Type Strains, Phase IV (KMG-IV): sequencing the most valuable type-strain genomes for metagenomic binning, comparative biology and taxonomic classification.</title>
        <authorList>
            <person name="Goeker M."/>
        </authorList>
    </citation>
    <scope>NUCLEOTIDE SEQUENCE [LARGE SCALE GENOMIC DNA]</scope>
    <source>
        <strain evidence="3 4">DSM 23447</strain>
    </source>
</reference>
<dbReference type="InterPro" id="IPR006121">
    <property type="entry name" value="HMA_dom"/>
</dbReference>
<keyword evidence="4" id="KW-1185">Reference proteome</keyword>
<dbReference type="CDD" id="cd00371">
    <property type="entry name" value="HMA"/>
    <property type="match status" value="1"/>
</dbReference>
<name>A0A7W6IQR2_9HYPH</name>
<evidence type="ECO:0000313" key="3">
    <source>
        <dbReference type="EMBL" id="MBB4054060.1"/>
    </source>
</evidence>
<organism evidence="3 4">
    <name type="scientific">Devosia subaequoris</name>
    <dbReference type="NCBI Taxonomy" id="395930"/>
    <lineage>
        <taxon>Bacteria</taxon>
        <taxon>Pseudomonadati</taxon>
        <taxon>Pseudomonadota</taxon>
        <taxon>Alphaproteobacteria</taxon>
        <taxon>Hyphomicrobiales</taxon>
        <taxon>Devosiaceae</taxon>
        <taxon>Devosia</taxon>
    </lineage>
</organism>
<dbReference type="PROSITE" id="PS50846">
    <property type="entry name" value="HMA_2"/>
    <property type="match status" value="1"/>
</dbReference>
<dbReference type="Gene3D" id="3.30.70.100">
    <property type="match status" value="1"/>
</dbReference>
<evidence type="ECO:0000313" key="4">
    <source>
        <dbReference type="Proteomes" id="UP000547011"/>
    </source>
</evidence>
<dbReference type="Pfam" id="PF00403">
    <property type="entry name" value="HMA"/>
    <property type="match status" value="1"/>
</dbReference>
<keyword evidence="1" id="KW-0479">Metal-binding</keyword>
<dbReference type="EMBL" id="JACIEW010000021">
    <property type="protein sequence ID" value="MBB4054060.1"/>
    <property type="molecule type" value="Genomic_DNA"/>
</dbReference>